<dbReference type="InterPro" id="IPR017441">
    <property type="entry name" value="Protein_kinase_ATP_BS"/>
</dbReference>
<keyword evidence="3 8" id="KW-0418">Kinase</keyword>
<dbReference type="Gene3D" id="3.30.200.20">
    <property type="entry name" value="Phosphorylase Kinase, domain 1"/>
    <property type="match status" value="1"/>
</dbReference>
<keyword evidence="2 5" id="KW-0547">Nucleotide-binding</keyword>
<evidence type="ECO:0000256" key="4">
    <source>
        <dbReference type="ARBA" id="ARBA00022840"/>
    </source>
</evidence>
<feature type="compositionally biased region" description="Polar residues" evidence="6">
    <location>
        <begin position="7"/>
        <end position="18"/>
    </location>
</feature>
<keyword evidence="4 5" id="KW-0067">ATP-binding</keyword>
<dbReference type="SMART" id="SM00220">
    <property type="entry name" value="S_TKc"/>
    <property type="match status" value="1"/>
</dbReference>
<name>A0A5C6BAM0_9BACT</name>
<sequence>MPPIQPTDESSAEESASQRWCDADSGSFSSSSADGLRNPVESLASQWLQRVRQSESDPRANHLDVATANGPTPTGSSDDDTADVAAKQLSDLLPVLKRLESARRQNAQRPSGLASLGSKRPERLGDFRIIRQIGRGGMGVVFEAEQISLGRTVAIKVLPQSMLQEDKQVQRFHVEAQFAASLHHTNIVPVFGFGEDAGYHFYVMQRINGQGLDRVRLSGSPLDVDLVIKIGKQAASALHYAHRQGVLHRDVKPANLLLDQDDNLWITDFGVAKAIESVGQTRTNDVVGTLRYMAPEHFLGSANPRSDVYSLGCTLYELLAGHPAFDDESIRAALVRRMPVEAAAPIRKINRSVPRDLETILNKAMAADESDRYQDAGELADDLERLANGDPIHARRHSPLELTLRFAKRKPAVAALTALSTLLLAAIALTSTWGYLRNQSLLSDAVASRAAARSTATVATDALDQLFARFAGDDLLSDIMRSSNGEISSSSAITPAVSPETAAILQDLLGYYDRIAKMQSFDSVVQATEDVDELDLHTMQSAATAKFHIGSIHWRLGRYYAAANAFKLSLADHRMLDRASGQSSTVESVVRQVGLLNRIALALYQLSDHEDADQYIERALNLIDQSPADIAKTPACRFAKARSHYLLGFHLRPGMTADSMPSAIMVNSIAAGRDRLAPPGRPGFNSPPRRRPPPDKFGDLFDPGFDPESLFDRASDVTSADPERKSPGGNLMARADAAEHLATATEILRRLVDEYPDRPAYSLQLAITLREQAVDVLMPESSEQSQAADQAIEILDVLQTQFPENTQIRWERIRTLADMNVFRVTDATKQQEGLKRIIQAAASLDALISRYPGIDAYQSQHAHMEFKRGTLLRLAAENDGRRRREDIDFQISLAFRNAAESMAAVVLRNPDARGFQAWHATFQMWLGDSLRRIGEGTEAVEQFRQANETWKSLAEKSDAPIIQLGMQHTDDALVDLLTEAF</sequence>
<dbReference type="InterPro" id="IPR011990">
    <property type="entry name" value="TPR-like_helical_dom_sf"/>
</dbReference>
<evidence type="ECO:0000256" key="2">
    <source>
        <dbReference type="ARBA" id="ARBA00022741"/>
    </source>
</evidence>
<dbReference type="PROSITE" id="PS50011">
    <property type="entry name" value="PROTEIN_KINASE_DOM"/>
    <property type="match status" value="1"/>
</dbReference>
<dbReference type="Pfam" id="PF13181">
    <property type="entry name" value="TPR_8"/>
    <property type="match status" value="1"/>
</dbReference>
<dbReference type="CDD" id="cd14014">
    <property type="entry name" value="STKc_PknB_like"/>
    <property type="match status" value="1"/>
</dbReference>
<dbReference type="SUPFAM" id="SSF56112">
    <property type="entry name" value="Protein kinase-like (PK-like)"/>
    <property type="match status" value="1"/>
</dbReference>
<feature type="compositionally biased region" description="Basic and acidic residues" evidence="6">
    <location>
        <begin position="52"/>
        <end position="62"/>
    </location>
</feature>
<dbReference type="PROSITE" id="PS00108">
    <property type="entry name" value="PROTEIN_KINASE_ST"/>
    <property type="match status" value="1"/>
</dbReference>
<dbReference type="InterPro" id="IPR000719">
    <property type="entry name" value="Prot_kinase_dom"/>
</dbReference>
<evidence type="ECO:0000256" key="6">
    <source>
        <dbReference type="SAM" id="MobiDB-lite"/>
    </source>
</evidence>
<dbReference type="PANTHER" id="PTHR43289">
    <property type="entry name" value="MITOGEN-ACTIVATED PROTEIN KINASE KINASE KINASE 20-RELATED"/>
    <property type="match status" value="1"/>
</dbReference>
<dbReference type="AlphaFoldDB" id="A0A5C6BAM0"/>
<evidence type="ECO:0000256" key="3">
    <source>
        <dbReference type="ARBA" id="ARBA00022777"/>
    </source>
</evidence>
<dbReference type="EC" id="2.7.11.1" evidence="8"/>
<feature type="binding site" evidence="5">
    <location>
        <position position="156"/>
    </location>
    <ligand>
        <name>ATP</name>
        <dbReference type="ChEBI" id="CHEBI:30616"/>
    </ligand>
</feature>
<proteinExistence type="predicted"/>
<dbReference type="Pfam" id="PF00069">
    <property type="entry name" value="Pkinase"/>
    <property type="match status" value="1"/>
</dbReference>
<gene>
    <name evidence="8" type="primary">prkC_9</name>
    <name evidence="8" type="ORF">Pla52n_09110</name>
</gene>
<evidence type="ECO:0000313" key="8">
    <source>
        <dbReference type="EMBL" id="TWU08329.1"/>
    </source>
</evidence>
<dbReference type="PROSITE" id="PS00107">
    <property type="entry name" value="PROTEIN_KINASE_ATP"/>
    <property type="match status" value="1"/>
</dbReference>
<organism evidence="8 9">
    <name type="scientific">Stieleria varia</name>
    <dbReference type="NCBI Taxonomy" id="2528005"/>
    <lineage>
        <taxon>Bacteria</taxon>
        <taxon>Pseudomonadati</taxon>
        <taxon>Planctomycetota</taxon>
        <taxon>Planctomycetia</taxon>
        <taxon>Pirellulales</taxon>
        <taxon>Pirellulaceae</taxon>
        <taxon>Stieleria</taxon>
    </lineage>
</organism>
<dbReference type="InterPro" id="IPR008271">
    <property type="entry name" value="Ser/Thr_kinase_AS"/>
</dbReference>
<protein>
    <submittedName>
        <fullName evidence="8">Serine/threonine-protein kinase PrkC</fullName>
        <ecNumber evidence="8">2.7.11.1</ecNumber>
    </submittedName>
</protein>
<dbReference type="InterPro" id="IPR011009">
    <property type="entry name" value="Kinase-like_dom_sf"/>
</dbReference>
<comment type="caution">
    <text evidence="8">The sequence shown here is derived from an EMBL/GenBank/DDBJ whole genome shotgun (WGS) entry which is preliminary data.</text>
</comment>
<dbReference type="GO" id="GO:0004674">
    <property type="term" value="F:protein serine/threonine kinase activity"/>
    <property type="evidence" value="ECO:0007669"/>
    <property type="project" value="UniProtKB-EC"/>
</dbReference>
<evidence type="ECO:0000259" key="7">
    <source>
        <dbReference type="PROSITE" id="PS50011"/>
    </source>
</evidence>
<dbReference type="Proteomes" id="UP000320176">
    <property type="component" value="Unassembled WGS sequence"/>
</dbReference>
<keyword evidence="9" id="KW-1185">Reference proteome</keyword>
<dbReference type="GO" id="GO:0005524">
    <property type="term" value="F:ATP binding"/>
    <property type="evidence" value="ECO:0007669"/>
    <property type="project" value="UniProtKB-UniRule"/>
</dbReference>
<keyword evidence="1 8" id="KW-0808">Transferase</keyword>
<dbReference type="RefSeq" id="WP_231741747.1">
    <property type="nucleotide sequence ID" value="NZ_CP151726.1"/>
</dbReference>
<accession>A0A5C6BAM0</accession>
<feature type="region of interest" description="Disordered" evidence="6">
    <location>
        <begin position="1"/>
        <end position="81"/>
    </location>
</feature>
<evidence type="ECO:0000256" key="5">
    <source>
        <dbReference type="PROSITE-ProRule" id="PRU10141"/>
    </source>
</evidence>
<feature type="compositionally biased region" description="Low complexity" evidence="6">
    <location>
        <begin position="23"/>
        <end position="35"/>
    </location>
</feature>
<dbReference type="SUPFAM" id="SSF48452">
    <property type="entry name" value="TPR-like"/>
    <property type="match status" value="1"/>
</dbReference>
<dbReference type="PANTHER" id="PTHR43289:SF6">
    <property type="entry name" value="SERINE_THREONINE-PROTEIN KINASE NEKL-3"/>
    <property type="match status" value="1"/>
</dbReference>
<evidence type="ECO:0000313" key="9">
    <source>
        <dbReference type="Proteomes" id="UP000320176"/>
    </source>
</evidence>
<dbReference type="InterPro" id="IPR019734">
    <property type="entry name" value="TPR_rpt"/>
</dbReference>
<dbReference type="Gene3D" id="1.10.510.10">
    <property type="entry name" value="Transferase(Phosphotransferase) domain 1"/>
    <property type="match status" value="1"/>
</dbReference>
<evidence type="ECO:0000256" key="1">
    <source>
        <dbReference type="ARBA" id="ARBA00022679"/>
    </source>
</evidence>
<reference evidence="8 9" key="1">
    <citation type="submission" date="2019-02" db="EMBL/GenBank/DDBJ databases">
        <title>Deep-cultivation of Planctomycetes and their phenomic and genomic characterization uncovers novel biology.</title>
        <authorList>
            <person name="Wiegand S."/>
            <person name="Jogler M."/>
            <person name="Boedeker C."/>
            <person name="Pinto D."/>
            <person name="Vollmers J."/>
            <person name="Rivas-Marin E."/>
            <person name="Kohn T."/>
            <person name="Peeters S.H."/>
            <person name="Heuer A."/>
            <person name="Rast P."/>
            <person name="Oberbeckmann S."/>
            <person name="Bunk B."/>
            <person name="Jeske O."/>
            <person name="Meyerdierks A."/>
            <person name="Storesund J.E."/>
            <person name="Kallscheuer N."/>
            <person name="Luecker S."/>
            <person name="Lage O.M."/>
            <person name="Pohl T."/>
            <person name="Merkel B.J."/>
            <person name="Hornburger P."/>
            <person name="Mueller R.-W."/>
            <person name="Bruemmer F."/>
            <person name="Labrenz M."/>
            <person name="Spormann A.M."/>
            <person name="Op Den Camp H."/>
            <person name="Overmann J."/>
            <person name="Amann R."/>
            <person name="Jetten M.S.M."/>
            <person name="Mascher T."/>
            <person name="Medema M.H."/>
            <person name="Devos D.P."/>
            <person name="Kaster A.-K."/>
            <person name="Ovreas L."/>
            <person name="Rohde M."/>
            <person name="Galperin M.Y."/>
            <person name="Jogler C."/>
        </authorList>
    </citation>
    <scope>NUCLEOTIDE SEQUENCE [LARGE SCALE GENOMIC DNA]</scope>
    <source>
        <strain evidence="8 9">Pla52n</strain>
    </source>
</reference>
<feature type="region of interest" description="Disordered" evidence="6">
    <location>
        <begin position="673"/>
        <end position="702"/>
    </location>
</feature>
<feature type="domain" description="Protein kinase" evidence="7">
    <location>
        <begin position="127"/>
        <end position="386"/>
    </location>
</feature>
<dbReference type="EMBL" id="SJPN01000001">
    <property type="protein sequence ID" value="TWU08329.1"/>
    <property type="molecule type" value="Genomic_DNA"/>
</dbReference>
<dbReference type="Gene3D" id="1.25.40.10">
    <property type="entry name" value="Tetratricopeptide repeat domain"/>
    <property type="match status" value="2"/>
</dbReference>